<sequence length="143" mass="15349">MATSCPECGTAASPIVFSVPSAARLHLEADTAAFCPHCLHLRCSRDGAREAFADAVEDDAEPDFSRVSDGFPDHDEAAIPLALALGLCSSLATNRQAIDALLREVERAGTDPLLAIDRLLADPDVEPAIDLERRAHQLEQLLY</sequence>
<dbReference type="GeneID" id="32894436"/>
<dbReference type="InterPro" id="IPR046243">
    <property type="entry name" value="DUF6276"/>
</dbReference>
<evidence type="ECO:0000313" key="1">
    <source>
        <dbReference type="EMBL" id="ARS90046.1"/>
    </source>
</evidence>
<proteinExistence type="predicted"/>
<evidence type="ECO:0000313" key="2">
    <source>
        <dbReference type="Proteomes" id="UP000250088"/>
    </source>
</evidence>
<name>A0A2Z2HS73_9EURY</name>
<dbReference type="EMBL" id="CP019893">
    <property type="protein sequence ID" value="ARS90046.1"/>
    <property type="molecule type" value="Genomic_DNA"/>
</dbReference>
<dbReference type="OrthoDB" id="212944at2157"/>
<keyword evidence="2" id="KW-1185">Reference proteome</keyword>
<dbReference type="KEGG" id="naj:B1756_10115"/>
<dbReference type="AlphaFoldDB" id="A0A2Z2HS73"/>
<dbReference type="RefSeq" id="WP_086888422.1">
    <property type="nucleotide sequence ID" value="NZ_CP019893.1"/>
</dbReference>
<protein>
    <submittedName>
        <fullName evidence="1">Uncharacterized protein</fullName>
    </submittedName>
</protein>
<gene>
    <name evidence="1" type="ORF">B1756_10115</name>
</gene>
<dbReference type="Proteomes" id="UP000250088">
    <property type="component" value="Chromosome"/>
</dbReference>
<reference evidence="2" key="1">
    <citation type="submission" date="2017-02" db="EMBL/GenBank/DDBJ databases">
        <title>Natronthermophilus aegyptiacus gen. nov.,sp. nov., an aerobic, extremely halophilic alkalithermophilic archaeon isolated from the athalassohaline Wadi An Natrun, Egypt.</title>
        <authorList>
            <person name="Zhao B."/>
        </authorList>
    </citation>
    <scope>NUCLEOTIDE SEQUENCE [LARGE SCALE GENOMIC DNA]</scope>
    <source>
        <strain evidence="2">JW/NM-HA 15</strain>
    </source>
</reference>
<organism evidence="1 2">
    <name type="scientific">Natrarchaeobaculum aegyptiacum</name>
    <dbReference type="NCBI Taxonomy" id="745377"/>
    <lineage>
        <taxon>Archaea</taxon>
        <taxon>Methanobacteriati</taxon>
        <taxon>Methanobacteriota</taxon>
        <taxon>Stenosarchaea group</taxon>
        <taxon>Halobacteria</taxon>
        <taxon>Halobacteriales</taxon>
        <taxon>Natrialbaceae</taxon>
        <taxon>Natrarchaeobaculum</taxon>
    </lineage>
</organism>
<accession>A0A2Z2HS73</accession>
<dbReference type="Pfam" id="PF19792">
    <property type="entry name" value="DUF6276"/>
    <property type="match status" value="1"/>
</dbReference>